<dbReference type="Pfam" id="PF01494">
    <property type="entry name" value="FAD_binding_3"/>
    <property type="match status" value="1"/>
</dbReference>
<keyword evidence="3" id="KW-1185">Reference proteome</keyword>
<name>A0ABN3J9Y9_9ACTN</name>
<evidence type="ECO:0000313" key="2">
    <source>
        <dbReference type="EMBL" id="GAA2425248.1"/>
    </source>
</evidence>
<comment type="caution">
    <text evidence="2">The sequence shown here is derived from an EMBL/GenBank/DDBJ whole genome shotgun (WGS) entry which is preliminary data.</text>
</comment>
<organism evidence="2 3">
    <name type="scientific">Streptomyces macrosporus</name>
    <dbReference type="NCBI Taxonomy" id="44032"/>
    <lineage>
        <taxon>Bacteria</taxon>
        <taxon>Bacillati</taxon>
        <taxon>Actinomycetota</taxon>
        <taxon>Actinomycetes</taxon>
        <taxon>Kitasatosporales</taxon>
        <taxon>Streptomycetaceae</taxon>
        <taxon>Streptomyces</taxon>
    </lineage>
</organism>
<sequence length="477" mass="51654">MQHDPAFHRARSAIVLGGSLAGMLTAAALADFAHVTVVERHTLPEGPEPRRGLPQARHAHQLWSGGAKALETLLPDTVDLLKAQGAHRQPVPTDMVILSPQGWFRRWRESHHTILCSRDLLDWAVRTQVRKRVRVTIRENTEALGLLGDGAAVTGVRVRRPDGTEDRLTADLIVDATGRASRASSWLQDLGLPTPQQRKVDSSLVYASRTFLAPAAVRALGHFPVVNVQADPRRAPGQGAVLLPIEDGRWIVTVFGTRGGEPVRDNDAFETFALEKPRHPIVGRLIAHAEPLTDVSLTHATANHRRYYERMRHWPEGFVVVGDALATYNPAYGHGMSAVAKSAVAMRDTIAERGWGTSGLARRIQKAVAGPVNAAWLLAVGQDVFYPDASEHGPTLGDRIAARYVDRLLYTATGNGRIARRITDVTSLERPASVLGDPRVLVAAVAGPLKPRLDRPPLTDAELAAAGMSTAVATTAD</sequence>
<dbReference type="RefSeq" id="WP_344320332.1">
    <property type="nucleotide sequence ID" value="NZ_BAAASZ010000005.1"/>
</dbReference>
<dbReference type="Proteomes" id="UP001501638">
    <property type="component" value="Unassembled WGS sequence"/>
</dbReference>
<dbReference type="InterPro" id="IPR002938">
    <property type="entry name" value="FAD-bd"/>
</dbReference>
<protein>
    <submittedName>
        <fullName evidence="2">FAD-dependent monooxygenase</fullName>
    </submittedName>
</protein>
<gene>
    <name evidence="2" type="ORF">GCM10010405_04720</name>
</gene>
<dbReference type="SUPFAM" id="SSF51905">
    <property type="entry name" value="FAD/NAD(P)-binding domain"/>
    <property type="match status" value="1"/>
</dbReference>
<reference evidence="2 3" key="1">
    <citation type="journal article" date="2019" name="Int. J. Syst. Evol. Microbiol.">
        <title>The Global Catalogue of Microorganisms (GCM) 10K type strain sequencing project: providing services to taxonomists for standard genome sequencing and annotation.</title>
        <authorList>
            <consortium name="The Broad Institute Genomics Platform"/>
            <consortium name="The Broad Institute Genome Sequencing Center for Infectious Disease"/>
            <person name="Wu L."/>
            <person name="Ma J."/>
        </authorList>
    </citation>
    <scope>NUCLEOTIDE SEQUENCE [LARGE SCALE GENOMIC DNA]</scope>
    <source>
        <strain evidence="2 3">JCM 6305</strain>
    </source>
</reference>
<dbReference type="PANTHER" id="PTHR43422:SF3">
    <property type="entry name" value="THIAMINE THIAZOLE SYNTHASE"/>
    <property type="match status" value="1"/>
</dbReference>
<keyword evidence="2" id="KW-0560">Oxidoreductase</keyword>
<evidence type="ECO:0000259" key="1">
    <source>
        <dbReference type="Pfam" id="PF01494"/>
    </source>
</evidence>
<dbReference type="GO" id="GO:0004497">
    <property type="term" value="F:monooxygenase activity"/>
    <property type="evidence" value="ECO:0007669"/>
    <property type="project" value="UniProtKB-KW"/>
</dbReference>
<accession>A0ABN3J9Y9</accession>
<dbReference type="Gene3D" id="3.50.50.60">
    <property type="entry name" value="FAD/NAD(P)-binding domain"/>
    <property type="match status" value="1"/>
</dbReference>
<feature type="domain" description="FAD-binding" evidence="1">
    <location>
        <begin position="13"/>
        <end position="352"/>
    </location>
</feature>
<proteinExistence type="predicted"/>
<dbReference type="InterPro" id="IPR036188">
    <property type="entry name" value="FAD/NAD-bd_sf"/>
</dbReference>
<evidence type="ECO:0000313" key="3">
    <source>
        <dbReference type="Proteomes" id="UP001501638"/>
    </source>
</evidence>
<keyword evidence="2" id="KW-0503">Monooxygenase</keyword>
<dbReference type="EMBL" id="BAAASZ010000005">
    <property type="protein sequence ID" value="GAA2425248.1"/>
    <property type="molecule type" value="Genomic_DNA"/>
</dbReference>
<dbReference type="PANTHER" id="PTHR43422">
    <property type="entry name" value="THIAMINE THIAZOLE SYNTHASE"/>
    <property type="match status" value="1"/>
</dbReference>